<dbReference type="PANTHER" id="PTHR31635:SF196">
    <property type="entry name" value="REVERSE TRANSCRIPTASE DOMAIN-CONTAINING PROTEIN-RELATED"/>
    <property type="match status" value="1"/>
</dbReference>
<dbReference type="Pfam" id="PF03478">
    <property type="entry name" value="Beta-prop_KIB1-4"/>
    <property type="match status" value="1"/>
</dbReference>
<dbReference type="SUPFAM" id="SSF56672">
    <property type="entry name" value="DNA/RNA polymerases"/>
    <property type="match status" value="1"/>
</dbReference>
<dbReference type="InterPro" id="IPR043502">
    <property type="entry name" value="DNA/RNA_pol_sf"/>
</dbReference>
<dbReference type="Pfam" id="PF00078">
    <property type="entry name" value="RVT_1"/>
    <property type="match status" value="1"/>
</dbReference>
<organism evidence="3 4">
    <name type="scientific">Oryza sativa subsp. japonica</name>
    <name type="common">Rice</name>
    <dbReference type="NCBI Taxonomy" id="39947"/>
    <lineage>
        <taxon>Eukaryota</taxon>
        <taxon>Viridiplantae</taxon>
        <taxon>Streptophyta</taxon>
        <taxon>Embryophyta</taxon>
        <taxon>Tracheophyta</taxon>
        <taxon>Spermatophyta</taxon>
        <taxon>Magnoliopsida</taxon>
        <taxon>Liliopsida</taxon>
        <taxon>Poales</taxon>
        <taxon>Poaceae</taxon>
        <taxon>BOP clade</taxon>
        <taxon>Oryzoideae</taxon>
        <taxon>Oryzeae</taxon>
        <taxon>Oryzinae</taxon>
        <taxon>Oryza</taxon>
        <taxon>Oryza sativa</taxon>
    </lineage>
</organism>
<dbReference type="Proteomes" id="UP000000763">
    <property type="component" value="Chromosome 4"/>
</dbReference>
<dbReference type="InterPro" id="IPR005174">
    <property type="entry name" value="KIB1-4_b-propeller"/>
</dbReference>
<evidence type="ECO:0000313" key="3">
    <source>
        <dbReference type="EMBL" id="BAH92770.1"/>
    </source>
</evidence>
<reference evidence="4" key="2">
    <citation type="journal article" date="2008" name="Nucleic Acids Res.">
        <title>The rice annotation project database (RAP-DB): 2008 update.</title>
        <authorList>
            <consortium name="The rice annotation project (RAP)"/>
        </authorList>
    </citation>
    <scope>GENOME REANNOTATION</scope>
    <source>
        <strain evidence="4">cv. Nipponbare</strain>
    </source>
</reference>
<reference evidence="3 4" key="1">
    <citation type="journal article" date="2005" name="Nature">
        <title>The map-based sequence of the rice genome.</title>
        <authorList>
            <consortium name="International rice genome sequencing project (IRGSP)"/>
            <person name="Matsumoto T."/>
            <person name="Wu J."/>
            <person name="Kanamori H."/>
            <person name="Katayose Y."/>
            <person name="Fujisawa M."/>
            <person name="Namiki N."/>
            <person name="Mizuno H."/>
            <person name="Yamamoto K."/>
            <person name="Antonio B.A."/>
            <person name="Baba T."/>
            <person name="Sakata K."/>
            <person name="Nagamura Y."/>
            <person name="Aoki H."/>
            <person name="Arikawa K."/>
            <person name="Arita K."/>
            <person name="Bito T."/>
            <person name="Chiden Y."/>
            <person name="Fujitsuka N."/>
            <person name="Fukunaka R."/>
            <person name="Hamada M."/>
            <person name="Harada C."/>
            <person name="Hayashi A."/>
            <person name="Hijishita S."/>
            <person name="Honda M."/>
            <person name="Hosokawa S."/>
            <person name="Ichikawa Y."/>
            <person name="Idonuma A."/>
            <person name="Iijima M."/>
            <person name="Ikeda M."/>
            <person name="Ikeno M."/>
            <person name="Ito K."/>
            <person name="Ito S."/>
            <person name="Ito T."/>
            <person name="Ito Y."/>
            <person name="Ito Y."/>
            <person name="Iwabuchi A."/>
            <person name="Kamiya K."/>
            <person name="Karasawa W."/>
            <person name="Kurita K."/>
            <person name="Katagiri S."/>
            <person name="Kikuta A."/>
            <person name="Kobayashi H."/>
            <person name="Kobayashi N."/>
            <person name="Machita K."/>
            <person name="Maehara T."/>
            <person name="Masukawa M."/>
            <person name="Mizubayashi T."/>
            <person name="Mukai Y."/>
            <person name="Nagasaki H."/>
            <person name="Nagata Y."/>
            <person name="Naito S."/>
            <person name="Nakashima M."/>
            <person name="Nakama Y."/>
            <person name="Nakamichi Y."/>
            <person name="Nakamura M."/>
            <person name="Meguro A."/>
            <person name="Negishi M."/>
            <person name="Ohta I."/>
            <person name="Ohta T."/>
            <person name="Okamoto M."/>
            <person name="Ono N."/>
            <person name="Saji S."/>
            <person name="Sakaguchi M."/>
            <person name="Sakai K."/>
            <person name="Shibata M."/>
            <person name="Shimokawa T."/>
            <person name="Song J."/>
            <person name="Takazaki Y."/>
            <person name="Terasawa K."/>
            <person name="Tsugane M."/>
            <person name="Tsuji K."/>
            <person name="Ueda S."/>
            <person name="Waki K."/>
            <person name="Yamagata H."/>
            <person name="Yamamoto M."/>
            <person name="Yamamoto S."/>
            <person name="Yamane H."/>
            <person name="Yoshiki S."/>
            <person name="Yoshihara R."/>
            <person name="Yukawa K."/>
            <person name="Zhong H."/>
            <person name="Yano M."/>
            <person name="Yuan Q."/>
            <person name="Ouyang S."/>
            <person name="Liu J."/>
            <person name="Jones K.M."/>
            <person name="Gansberger K."/>
            <person name="Moffat K."/>
            <person name="Hill J."/>
            <person name="Bera J."/>
            <person name="Fadrosh D."/>
            <person name="Jin S."/>
            <person name="Johri S."/>
            <person name="Kim M."/>
            <person name="Overton L."/>
            <person name="Reardon M."/>
            <person name="Tsitrin T."/>
            <person name="Vuong H."/>
            <person name="Weaver B."/>
            <person name="Ciecko A."/>
            <person name="Tallon L."/>
            <person name="Jackson J."/>
            <person name="Pai G."/>
            <person name="Aken S.V."/>
            <person name="Utterback T."/>
            <person name="Reidmuller S."/>
            <person name="Feldblyum T."/>
            <person name="Hsiao J."/>
            <person name="Zismann V."/>
            <person name="Iobst S."/>
            <person name="de Vazeille A.R."/>
            <person name="Buell C.R."/>
            <person name="Ying K."/>
            <person name="Li Y."/>
            <person name="Lu T."/>
            <person name="Huang Y."/>
            <person name="Zhao Q."/>
            <person name="Feng Q."/>
            <person name="Zhang L."/>
            <person name="Zhu J."/>
            <person name="Weng Q."/>
            <person name="Mu J."/>
            <person name="Lu Y."/>
            <person name="Fan D."/>
            <person name="Liu Y."/>
            <person name="Guan J."/>
            <person name="Zhang Y."/>
            <person name="Yu S."/>
            <person name="Liu X."/>
            <person name="Zhang Y."/>
            <person name="Hong G."/>
            <person name="Han B."/>
            <person name="Choisne N."/>
            <person name="Demange N."/>
            <person name="Orjeda G."/>
            <person name="Samain S."/>
            <person name="Cattolico L."/>
            <person name="Pelletier E."/>
            <person name="Couloux A."/>
            <person name="Segurens B."/>
            <person name="Wincker P."/>
            <person name="D'Hont A."/>
            <person name="Scarpelli C."/>
            <person name="Weissenbach J."/>
            <person name="Salanoubat M."/>
            <person name="Quetier F."/>
            <person name="Yu Y."/>
            <person name="Kim H.R."/>
            <person name="Rambo T."/>
            <person name="Currie J."/>
            <person name="Collura K."/>
            <person name="Luo M."/>
            <person name="Yang T."/>
            <person name="Ammiraju J.S.S."/>
            <person name="Engler F."/>
            <person name="Soderlund C."/>
            <person name="Wing R.A."/>
            <person name="Palmer L.E."/>
            <person name="de la Bastide M."/>
            <person name="Spiegel L."/>
            <person name="Nascimento L."/>
            <person name="Zutavern T."/>
            <person name="O'Shaughnessy A."/>
            <person name="Dike S."/>
            <person name="Dedhia N."/>
            <person name="Preston R."/>
            <person name="Balija V."/>
            <person name="McCombie W.R."/>
            <person name="Chow T."/>
            <person name="Chen H."/>
            <person name="Chung M."/>
            <person name="Chen C."/>
            <person name="Shaw J."/>
            <person name="Wu H."/>
            <person name="Hsiao K."/>
            <person name="Chao Y."/>
            <person name="Chu M."/>
            <person name="Cheng C."/>
            <person name="Hour A."/>
            <person name="Lee P."/>
            <person name="Lin S."/>
            <person name="Lin Y."/>
            <person name="Liou J."/>
            <person name="Liu S."/>
            <person name="Hsing Y."/>
            <person name="Raghuvanshi S."/>
            <person name="Mohanty A."/>
            <person name="Bharti A.K."/>
            <person name="Gaur A."/>
            <person name="Gupta V."/>
            <person name="Kumar D."/>
            <person name="Ravi V."/>
            <person name="Vij S."/>
            <person name="Kapur A."/>
            <person name="Khurana P."/>
            <person name="Khurana P."/>
            <person name="Khurana J.P."/>
            <person name="Tyagi A.K."/>
            <person name="Gaikwad K."/>
            <person name="Singh A."/>
            <person name="Dalal V."/>
            <person name="Srivastava S."/>
            <person name="Dixit A."/>
            <person name="Pal A.K."/>
            <person name="Ghazi I.A."/>
            <person name="Yadav M."/>
            <person name="Pandit A."/>
            <person name="Bhargava A."/>
            <person name="Sureshbabu K."/>
            <person name="Batra K."/>
            <person name="Sharma T.R."/>
            <person name="Mohapatra T."/>
            <person name="Singh N.K."/>
            <person name="Messing J."/>
            <person name="Nelson A.B."/>
            <person name="Fuks G."/>
            <person name="Kavchok S."/>
            <person name="Keizer G."/>
            <person name="Linton E."/>
            <person name="Llaca V."/>
            <person name="Song R."/>
            <person name="Tanyolac B."/>
            <person name="Young S."/>
            <person name="Ho-Il K."/>
            <person name="Hahn J.H."/>
            <person name="Sangsakoo G."/>
            <person name="Vanavichit A."/>
            <person name="de Mattos Luiz.A.T."/>
            <person name="Zimmer P.D."/>
            <person name="Malone G."/>
            <person name="Dellagostin O."/>
            <person name="de Oliveira A.C."/>
            <person name="Bevan M."/>
            <person name="Bancroft I."/>
            <person name="Minx P."/>
            <person name="Cordum H."/>
            <person name="Wilson R."/>
            <person name="Cheng Z."/>
            <person name="Jin W."/>
            <person name="Jiang J."/>
            <person name="Leong S.A."/>
            <person name="Iwama H."/>
            <person name="Gojobori T."/>
            <person name="Itoh T."/>
            <person name="Niimura Y."/>
            <person name="Fujii Y."/>
            <person name="Habara T."/>
            <person name="Sakai H."/>
            <person name="Sato Y."/>
            <person name="Wilson G."/>
            <person name="Kumar K."/>
            <person name="McCouch S."/>
            <person name="Juretic N."/>
            <person name="Hoen D."/>
            <person name="Wright S."/>
            <person name="Bruskiewich R."/>
            <person name="Bureau T."/>
            <person name="Miyao A."/>
            <person name="Hirochika H."/>
            <person name="Nishikawa T."/>
            <person name="Kadowaki K."/>
            <person name="Sugiura M."/>
            <person name="Burr B."/>
            <person name="Sasaki T."/>
        </authorList>
    </citation>
    <scope>NUCLEOTIDE SEQUENCE [LARGE SCALE GENOMIC DNA]</scope>
    <source>
        <strain evidence="4">cv. Nipponbare</strain>
    </source>
</reference>
<dbReference type="KEGG" id="dosa:Os04g0563500"/>
<evidence type="ECO:0000256" key="1">
    <source>
        <dbReference type="SAM" id="MobiDB-lite"/>
    </source>
</evidence>
<dbReference type="EMBL" id="AP008210">
    <property type="protein sequence ID" value="BAH92770.1"/>
    <property type="molecule type" value="Genomic_DNA"/>
</dbReference>
<accession>C7J1V5</accession>
<dbReference type="CDD" id="cd01650">
    <property type="entry name" value="RT_nLTR_like"/>
    <property type="match status" value="1"/>
</dbReference>
<evidence type="ECO:0000259" key="2">
    <source>
        <dbReference type="PROSITE" id="PS50878"/>
    </source>
</evidence>
<feature type="domain" description="Reverse transcriptase" evidence="2">
    <location>
        <begin position="1091"/>
        <end position="1367"/>
    </location>
</feature>
<feature type="region of interest" description="Disordered" evidence="1">
    <location>
        <begin position="130"/>
        <end position="189"/>
    </location>
</feature>
<gene>
    <name evidence="3" type="ordered locus">Os04g0563500</name>
</gene>
<dbReference type="InterPro" id="IPR000477">
    <property type="entry name" value="RT_dom"/>
</dbReference>
<proteinExistence type="predicted"/>
<feature type="compositionally biased region" description="Basic and acidic residues" evidence="1">
    <location>
        <begin position="133"/>
        <end position="143"/>
    </location>
</feature>
<dbReference type="PANTHER" id="PTHR31635">
    <property type="entry name" value="REVERSE TRANSCRIPTASE DOMAIN-CONTAINING PROTEIN-RELATED"/>
    <property type="match status" value="1"/>
</dbReference>
<name>C7J1V5_ORYSJ</name>
<evidence type="ECO:0000313" key="4">
    <source>
        <dbReference type="Proteomes" id="UP000000763"/>
    </source>
</evidence>
<sequence>MATWFYQKAVLSRSPSEHADHAVMIIHRDMDWVSFVRPGGSNWQVASTLDVNGKDRYADCVYHNGGILHCDSSGDSGEMDLEGPNGPTKEVIVSKMQYLPGLLTRHLVSTPWGYLLQVRAISRGQVKNGTRLQVREVHPDGSKKAHSAQASSKAAASERSSATPLVRAASPAPAISAPSPTKPASAPVKPACAKPMEEGLGAGDPLLRPQGGHGVLSWTPGMSAIEQRLRGRSLVASVLSGRKEVSPATMVAALSGLCGVPPGDVCVELAVEGLPAHAMEIEAVKQLLNKIDCQFIELFDPVDACMLEVLAWSADPSKIPKEFILDIPEPMQEWWMPPATDDPDMFELLVSQSPPAPPTEKKCLTFDLLLHLREVVDPVRQLPDSPSYDPFLDDREAPRRRTYNAFLGRIDGSGPGQLLGGGHGFAGSSAGTAGGLQRQLLLEVGVQHAEPAPVVPLVLPTSAQQAPPLVLPAPVQHSVPSVDGLAAAQPLAASDIAQDVPSQAAAVAAVLGSPDVLLGSEDISPPLASLSVGQVAPPSPVGGRTPDVGQAVAAAVLGPSDFLQGPQFSPPSLSEGVGPAPGCSAPISQAATAQVLPSAGNQASTSAMGATSVHTSPGEAVITMQLVGVGPGSLTSPASAPARLGVTPPVSELRQKGLARQLSFDAPAQDLPCSAALMSPQPPQATAPVDEDERANTGFNSPGARELAPLCEGASQGILGLGPWPEVHISSPALVYCRRHLRPTTGRKWPTRRAASGSPPLATQAVASPVQGALQDASRPVPDLLAGEIVTSLGDLMVPLPGAILGKFPPPTPVRRSRRMEPYTQTPRRSERLAAMNGGRHQHSASKAQRVLMKKLGVVDDENKVEETDILKYLELFKTPLVPSHIQALAALCCVKVSASQGVERWSVHFLARRSFCCELPAQGNLVTHAECDQLGRGAVWTLTNVYGPQAPEQKLAVAHEVILQLDRAMDSRQLSPEERSLRAILKGRCLALASLERIRLRQRARLRYLKHSGTASQFFHLKINARRRKKTIPMIQHGGVWGVTQEDKLDMAHDYFCSIMGSPSPPSAALDLGRLGLPSLDLLELEVEITEDEAKKHLHLLNTASIILLPKKDDPTQLADYRPISLIHSFIKLFTKVLATRLAARMNELVGPAQSAFIKSRRIQENFLYVQGVVRKIHRAKCPAVLLKLDIAKAFDSVSWEFLIELLRHLGFGSKWRDCIAVLLGSSSTTVCINGQDTHRIRLARGLRQGDPLSPLLFDLVMETFAALCNTAVCRGALSPLTGGVLPLRTSLYADDAIIFFHPSSMDAASIRCLLSMMGAATGLVSNYSKSSITPIHCSQEQIDEVADVLGCPVRQLPIKYLGLPLSVRKPVKADIQPLMDRLGKNLAGWKPKLLGPDACLAIIKHMLMTLPLYFMSVLELPSWAIKEIERKCRGFLWKGDENAAGTCSLVA</sequence>
<protein>
    <submittedName>
        <fullName evidence="3">Os04g0563500 protein</fullName>
    </submittedName>
</protein>
<feature type="compositionally biased region" description="Low complexity" evidence="1">
    <location>
        <begin position="147"/>
        <end position="189"/>
    </location>
</feature>
<dbReference type="PROSITE" id="PS50878">
    <property type="entry name" value="RT_POL"/>
    <property type="match status" value="1"/>
</dbReference>